<keyword evidence="2" id="KW-1133">Transmembrane helix</keyword>
<sequence>MDEDGDVDGDGDGDGGAGIPGGSVDAGDGGTAPGDIGPALSVAAGLGLAAGGAVLVRRRRTAAGSADRGA</sequence>
<gene>
    <name evidence="4" type="ORF">CUT44_01040</name>
    <name evidence="3" type="ORF">CUT44_09295</name>
</gene>
<evidence type="ECO:0000256" key="2">
    <source>
        <dbReference type="SAM" id="Phobius"/>
    </source>
</evidence>
<feature type="region of interest" description="Disordered" evidence="1">
    <location>
        <begin position="1"/>
        <end position="38"/>
    </location>
</feature>
<dbReference type="EMBL" id="PGGW01000008">
    <property type="protein sequence ID" value="PJF01714.1"/>
    <property type="molecule type" value="Genomic_DNA"/>
</dbReference>
<name>A0A2M8MBX8_9ACTN</name>
<accession>A0A2M8MBX8</accession>
<protein>
    <submittedName>
        <fullName evidence="4">Uncharacterized protein</fullName>
    </submittedName>
</protein>
<dbReference type="AlphaFoldDB" id="A0A2M8MBX8"/>
<evidence type="ECO:0000313" key="3">
    <source>
        <dbReference type="EMBL" id="PJE97887.1"/>
    </source>
</evidence>
<proteinExistence type="predicted"/>
<keyword evidence="5" id="KW-1185">Reference proteome</keyword>
<evidence type="ECO:0000313" key="5">
    <source>
        <dbReference type="Proteomes" id="UP000230407"/>
    </source>
</evidence>
<dbReference type="NCBIfam" id="TIGR01167">
    <property type="entry name" value="LPXTG_anchor"/>
    <property type="match status" value="1"/>
</dbReference>
<comment type="caution">
    <text evidence="4">The sequence shown here is derived from an EMBL/GenBank/DDBJ whole genome shotgun (WGS) entry which is preliminary data.</text>
</comment>
<reference evidence="4 5" key="1">
    <citation type="submission" date="2017-11" db="EMBL/GenBank/DDBJ databases">
        <title>Streptomyces carmine sp. nov., a novel actinomycete isolated from Sophora alopecuroides in Xinjiang, China.</title>
        <authorList>
            <person name="Wang Y."/>
            <person name="Luo X."/>
            <person name="Wan C."/>
            <person name="Zhang L."/>
        </authorList>
    </citation>
    <scope>NUCLEOTIDE SEQUENCE [LARGE SCALE GENOMIC DNA]</scope>
    <source>
        <strain evidence="4 5">TRM SA0054</strain>
    </source>
</reference>
<feature type="transmembrane region" description="Helical" evidence="2">
    <location>
        <begin position="36"/>
        <end position="56"/>
    </location>
</feature>
<keyword evidence="2" id="KW-0472">Membrane</keyword>
<keyword evidence="2" id="KW-0812">Transmembrane</keyword>
<feature type="compositionally biased region" description="Acidic residues" evidence="1">
    <location>
        <begin position="1"/>
        <end position="13"/>
    </location>
</feature>
<dbReference type="EMBL" id="PGGW01000038">
    <property type="protein sequence ID" value="PJE97887.1"/>
    <property type="molecule type" value="Genomic_DNA"/>
</dbReference>
<dbReference type="Proteomes" id="UP000230407">
    <property type="component" value="Unassembled WGS sequence"/>
</dbReference>
<evidence type="ECO:0000313" key="4">
    <source>
        <dbReference type="EMBL" id="PJF01714.1"/>
    </source>
</evidence>
<organism evidence="4 5">
    <name type="scientific">Streptomyces carminius</name>
    <dbReference type="NCBI Taxonomy" id="2665496"/>
    <lineage>
        <taxon>Bacteria</taxon>
        <taxon>Bacillati</taxon>
        <taxon>Actinomycetota</taxon>
        <taxon>Actinomycetes</taxon>
        <taxon>Kitasatosporales</taxon>
        <taxon>Streptomycetaceae</taxon>
        <taxon>Streptomyces</taxon>
    </lineage>
</organism>
<evidence type="ECO:0000256" key="1">
    <source>
        <dbReference type="SAM" id="MobiDB-lite"/>
    </source>
</evidence>